<dbReference type="GeneID" id="108013374"/>
<dbReference type="AlphaFoldDB" id="A0AB39ZG91"/>
<evidence type="ECO:0000256" key="2">
    <source>
        <dbReference type="SAM" id="SignalP"/>
    </source>
</evidence>
<evidence type="ECO:0000313" key="3">
    <source>
        <dbReference type="Proteomes" id="UP001652628"/>
    </source>
</evidence>
<accession>A0AB39ZG91</accession>
<dbReference type="Proteomes" id="UP001652628">
    <property type="component" value="Chromosome 3"/>
</dbReference>
<gene>
    <name evidence="4" type="primary">LOC108013374</name>
</gene>
<proteinExistence type="predicted"/>
<protein>
    <submittedName>
        <fullName evidence="4">Uncharacterized protein</fullName>
    </submittedName>
</protein>
<feature type="region of interest" description="Disordered" evidence="1">
    <location>
        <begin position="23"/>
        <end position="63"/>
    </location>
</feature>
<name>A0AB39ZG91_DROSZ</name>
<feature type="signal peptide" evidence="2">
    <location>
        <begin position="1"/>
        <end position="20"/>
    </location>
</feature>
<feature type="compositionally biased region" description="Low complexity" evidence="1">
    <location>
        <begin position="25"/>
        <end position="37"/>
    </location>
</feature>
<dbReference type="RefSeq" id="XP_016934683.3">
    <property type="nucleotide sequence ID" value="XM_017079194.4"/>
</dbReference>
<reference evidence="4" key="1">
    <citation type="submission" date="2025-08" db="UniProtKB">
        <authorList>
            <consortium name="RefSeq"/>
        </authorList>
    </citation>
    <scope>IDENTIFICATION</scope>
</reference>
<keyword evidence="3" id="KW-1185">Reference proteome</keyword>
<keyword evidence="2" id="KW-0732">Signal</keyword>
<evidence type="ECO:0000256" key="1">
    <source>
        <dbReference type="SAM" id="MobiDB-lite"/>
    </source>
</evidence>
<evidence type="ECO:0000313" key="4">
    <source>
        <dbReference type="RefSeq" id="XP_016934683.3"/>
    </source>
</evidence>
<organism evidence="3 4">
    <name type="scientific">Drosophila suzukii</name>
    <name type="common">Spotted-wing drosophila fruit fly</name>
    <dbReference type="NCBI Taxonomy" id="28584"/>
    <lineage>
        <taxon>Eukaryota</taxon>
        <taxon>Metazoa</taxon>
        <taxon>Ecdysozoa</taxon>
        <taxon>Arthropoda</taxon>
        <taxon>Hexapoda</taxon>
        <taxon>Insecta</taxon>
        <taxon>Pterygota</taxon>
        <taxon>Neoptera</taxon>
        <taxon>Endopterygota</taxon>
        <taxon>Diptera</taxon>
        <taxon>Brachycera</taxon>
        <taxon>Muscomorpha</taxon>
        <taxon>Ephydroidea</taxon>
        <taxon>Drosophilidae</taxon>
        <taxon>Drosophila</taxon>
        <taxon>Sophophora</taxon>
    </lineage>
</organism>
<sequence length="63" mass="6808">MRVSLMFALVAFLAISVVTAFPSANSNSGQGSSNNQSTTRPFRWPKWGGIGPVILNTPRTQLE</sequence>
<feature type="chain" id="PRO_5045510645" evidence="2">
    <location>
        <begin position="21"/>
        <end position="63"/>
    </location>
</feature>